<sequence>MSELARRLRALHERPPLVLPNAWDAGSARAIEAAGAAAIATTSAGVSWASGVADAGGLDRTAAIAAVRAIVAAVSVPVTADVESGYGDVEATVAEVIEAGAVGINLEDSFGGSLIDPALHAERIAAARAVAPELVINARTDTYLFGDGSGTIERAKLYAEAGADVLFVPGVVDAPTIRELVAASPLPLNVMVGPGPPTVAELTALGVTRISVGPAITAGAYGLATAAAKELLTSGTYEALSTAAEFGKLNSLLRCPCSRTTIWRAALALTPGTDSNEPIPASWSSTTLPSATARASGPTSSASVSASGPGNACVSPWPSPATGTPYTSTSLRSSSYASSGGS</sequence>
<name>A0A4R0KEP3_9ACTN</name>
<dbReference type="AlphaFoldDB" id="A0A4R0KEP3"/>
<comment type="caution">
    <text evidence="2">The sequence shown here is derived from an EMBL/GenBank/DDBJ whole genome shotgun (WGS) entry which is preliminary data.</text>
</comment>
<dbReference type="RefSeq" id="WP_131361174.1">
    <property type="nucleotide sequence ID" value="NZ_SJKB01000008.1"/>
</dbReference>
<keyword evidence="2" id="KW-0456">Lyase</keyword>
<dbReference type="OrthoDB" id="9780430at2"/>
<dbReference type="InterPro" id="IPR040442">
    <property type="entry name" value="Pyrv_kinase-like_dom_sf"/>
</dbReference>
<dbReference type="Gene3D" id="3.20.20.60">
    <property type="entry name" value="Phosphoenolpyruvate-binding domains"/>
    <property type="match status" value="1"/>
</dbReference>
<gene>
    <name evidence="2" type="ORF">E0H73_26525</name>
</gene>
<dbReference type="CDD" id="cd00377">
    <property type="entry name" value="ICL_PEPM"/>
    <property type="match status" value="1"/>
</dbReference>
<dbReference type="InterPro" id="IPR039556">
    <property type="entry name" value="ICL/PEPM"/>
</dbReference>
<dbReference type="SUPFAM" id="SSF51621">
    <property type="entry name" value="Phosphoenolpyruvate/pyruvate domain"/>
    <property type="match status" value="1"/>
</dbReference>
<keyword evidence="3" id="KW-1185">Reference proteome</keyword>
<dbReference type="EMBL" id="SJKB01000008">
    <property type="protein sequence ID" value="TCC58861.1"/>
    <property type="molecule type" value="Genomic_DNA"/>
</dbReference>
<evidence type="ECO:0000256" key="1">
    <source>
        <dbReference type="SAM" id="MobiDB-lite"/>
    </source>
</evidence>
<evidence type="ECO:0000313" key="2">
    <source>
        <dbReference type="EMBL" id="TCC58861.1"/>
    </source>
</evidence>
<proteinExistence type="predicted"/>
<dbReference type="InterPro" id="IPR015813">
    <property type="entry name" value="Pyrv/PenolPyrv_kinase-like_dom"/>
</dbReference>
<protein>
    <submittedName>
        <fullName evidence="2">Isocitrate lyase/phosphoenolpyruvate mutase family protein</fullName>
    </submittedName>
</protein>
<organism evidence="2 3">
    <name type="scientific">Kribbella pittospori</name>
    <dbReference type="NCBI Taxonomy" id="722689"/>
    <lineage>
        <taxon>Bacteria</taxon>
        <taxon>Bacillati</taxon>
        <taxon>Actinomycetota</taxon>
        <taxon>Actinomycetes</taxon>
        <taxon>Propionibacteriales</taxon>
        <taxon>Kribbellaceae</taxon>
        <taxon>Kribbella</taxon>
    </lineage>
</organism>
<dbReference type="Pfam" id="PF13714">
    <property type="entry name" value="PEP_mutase"/>
    <property type="match status" value="1"/>
</dbReference>
<dbReference type="PANTHER" id="PTHR42905">
    <property type="entry name" value="PHOSPHOENOLPYRUVATE CARBOXYLASE"/>
    <property type="match status" value="1"/>
</dbReference>
<dbReference type="PANTHER" id="PTHR42905:SF16">
    <property type="entry name" value="CARBOXYPHOSPHONOENOLPYRUVATE PHOSPHONOMUTASE-LIKE PROTEIN (AFU_ORTHOLOGUE AFUA_5G07230)"/>
    <property type="match status" value="1"/>
</dbReference>
<evidence type="ECO:0000313" key="3">
    <source>
        <dbReference type="Proteomes" id="UP000291144"/>
    </source>
</evidence>
<dbReference type="Proteomes" id="UP000291144">
    <property type="component" value="Unassembled WGS sequence"/>
</dbReference>
<accession>A0A4R0KEP3</accession>
<dbReference type="GO" id="GO:0016829">
    <property type="term" value="F:lyase activity"/>
    <property type="evidence" value="ECO:0007669"/>
    <property type="project" value="UniProtKB-KW"/>
</dbReference>
<feature type="region of interest" description="Disordered" evidence="1">
    <location>
        <begin position="274"/>
        <end position="342"/>
    </location>
</feature>
<feature type="compositionally biased region" description="Polar residues" evidence="1">
    <location>
        <begin position="274"/>
        <end position="290"/>
    </location>
</feature>
<reference evidence="2 3" key="1">
    <citation type="submission" date="2019-02" db="EMBL/GenBank/DDBJ databases">
        <title>Kribbella capetownensis sp. nov. and Kribbella speibonae sp. nov., isolated from soil.</title>
        <authorList>
            <person name="Curtis S.M."/>
            <person name="Norton I."/>
            <person name="Everest G.J."/>
            <person name="Meyers P.R."/>
        </authorList>
    </citation>
    <scope>NUCLEOTIDE SEQUENCE [LARGE SCALE GENOMIC DNA]</scope>
    <source>
        <strain evidence="2 3">NRRL B-24813</strain>
    </source>
</reference>
<feature type="compositionally biased region" description="Low complexity" evidence="1">
    <location>
        <begin position="326"/>
        <end position="342"/>
    </location>
</feature>
<feature type="compositionally biased region" description="Low complexity" evidence="1">
    <location>
        <begin position="295"/>
        <end position="310"/>
    </location>
</feature>
<keyword evidence="2" id="KW-0670">Pyruvate</keyword>